<proteinExistence type="predicted"/>
<evidence type="ECO:0000313" key="2">
    <source>
        <dbReference type="EMBL" id="PBC31113.1"/>
    </source>
</evidence>
<feature type="transmembrane region" description="Helical" evidence="1">
    <location>
        <begin position="20"/>
        <end position="40"/>
    </location>
</feature>
<dbReference type="AlphaFoldDB" id="A0A2A3EH43"/>
<organism evidence="2 3">
    <name type="scientific">Apis cerana cerana</name>
    <name type="common">Oriental honeybee</name>
    <dbReference type="NCBI Taxonomy" id="94128"/>
    <lineage>
        <taxon>Eukaryota</taxon>
        <taxon>Metazoa</taxon>
        <taxon>Ecdysozoa</taxon>
        <taxon>Arthropoda</taxon>
        <taxon>Hexapoda</taxon>
        <taxon>Insecta</taxon>
        <taxon>Pterygota</taxon>
        <taxon>Neoptera</taxon>
        <taxon>Endopterygota</taxon>
        <taxon>Hymenoptera</taxon>
        <taxon>Apocrita</taxon>
        <taxon>Aculeata</taxon>
        <taxon>Apoidea</taxon>
        <taxon>Anthophila</taxon>
        <taxon>Apidae</taxon>
        <taxon>Apis</taxon>
    </lineage>
</organism>
<feature type="transmembrane region" description="Helical" evidence="1">
    <location>
        <begin position="218"/>
        <end position="242"/>
    </location>
</feature>
<evidence type="ECO:0000256" key="1">
    <source>
        <dbReference type="SAM" id="Phobius"/>
    </source>
</evidence>
<name>A0A2A3EH43_APICC</name>
<sequence length="268" mass="31049">MQHMTVLLDYKKRNKSAYHVLIYITRMWMIFASGFLAIALTNADNKANMAFDATNPPDAIPDFDGKLPTAKELLEMLDSMSGLSDEEKSTLRENLLKNLQGDHVPETMPDNDLTMQTIVLLSLLSIVVLIFVLCTNSDQNMAQNILDSLRDKGVLSSSAQEKLLNLIPDNTKEKLFNIFQRYQELNDAEKQQFVHEVVGKFKQVLEDKMNNYSSLYTYLFHSYLIFIFAVLFVVFILVFFVYKLFKCLSDRQTKREEKKKTKQMKKKK</sequence>
<accession>A0A2A3EH43</accession>
<dbReference type="OrthoDB" id="7547313at2759"/>
<dbReference type="Proteomes" id="UP000242457">
    <property type="component" value="Unassembled WGS sequence"/>
</dbReference>
<keyword evidence="1" id="KW-1133">Transmembrane helix</keyword>
<gene>
    <name evidence="2" type="ORF">APICC_06902</name>
</gene>
<keyword evidence="1" id="KW-0472">Membrane</keyword>
<dbReference type="EMBL" id="KZ288249">
    <property type="protein sequence ID" value="PBC31113.1"/>
    <property type="molecule type" value="Genomic_DNA"/>
</dbReference>
<feature type="transmembrane region" description="Helical" evidence="1">
    <location>
        <begin position="113"/>
        <end position="134"/>
    </location>
</feature>
<reference evidence="2 3" key="1">
    <citation type="submission" date="2014-07" db="EMBL/GenBank/DDBJ databases">
        <title>Genomic and transcriptomic analysis on Apis cerana provide comprehensive insights into honey bee biology.</title>
        <authorList>
            <person name="Diao Q."/>
            <person name="Sun L."/>
            <person name="Zheng H."/>
            <person name="Zheng H."/>
            <person name="Xu S."/>
            <person name="Wang S."/>
            <person name="Zeng Z."/>
            <person name="Hu F."/>
            <person name="Su S."/>
            <person name="Wu J."/>
        </authorList>
    </citation>
    <scope>NUCLEOTIDE SEQUENCE [LARGE SCALE GENOMIC DNA]</scope>
    <source>
        <tissue evidence="2">Pupae without intestine</tissue>
    </source>
</reference>
<keyword evidence="1" id="KW-0812">Transmembrane</keyword>
<keyword evidence="3" id="KW-1185">Reference proteome</keyword>
<protein>
    <submittedName>
        <fullName evidence="2">Uncharacterized protein</fullName>
    </submittedName>
</protein>
<evidence type="ECO:0000313" key="3">
    <source>
        <dbReference type="Proteomes" id="UP000242457"/>
    </source>
</evidence>